<dbReference type="SUPFAM" id="SSF50447">
    <property type="entry name" value="Translation proteins"/>
    <property type="match status" value="1"/>
</dbReference>
<sequence length="208" mass="22864">MKGLLGKKLGMTQIFDDSGNVVPVTLIFVEPNTILEKKTEDKFGYNALKLGIEVKKESRTNKPDLGQFKKIGVNPLRIVKEIKFEKDILDKVNVGEKLDLSILDPSKGINVTGKSKGKGFAGWMKRHGFKGSPDSHGAHEVHRHPGSIGSNTFPGRVFKGKKMAGHYGDEKVTVMNLRIVKIDKEKNILAVKGAIPGHMNSLVIIKQA</sequence>
<proteinExistence type="inferred from homology"/>
<dbReference type="PROSITE" id="PS00474">
    <property type="entry name" value="RIBOSOMAL_L3"/>
    <property type="match status" value="1"/>
</dbReference>
<dbReference type="InterPro" id="IPR000597">
    <property type="entry name" value="Ribosomal_uL3"/>
</dbReference>
<comment type="function">
    <text evidence="7 9">One of the primary rRNA binding proteins, it binds directly near the 3'-end of the 23S rRNA, where it nucleates assembly of the 50S subunit.</text>
</comment>
<dbReference type="Proteomes" id="UP000262454">
    <property type="component" value="Unassembled WGS sequence"/>
</dbReference>
<dbReference type="GO" id="GO:0006412">
    <property type="term" value="P:translation"/>
    <property type="evidence" value="ECO:0007669"/>
    <property type="project" value="UniProtKB-UniRule"/>
</dbReference>
<dbReference type="GO" id="GO:0003735">
    <property type="term" value="F:structural constituent of ribosome"/>
    <property type="evidence" value="ECO:0007669"/>
    <property type="project" value="UniProtKB-UniRule"/>
</dbReference>
<gene>
    <name evidence="7" type="primary">rplC</name>
    <name evidence="11" type="ORF">DCG82_00590</name>
</gene>
<evidence type="ECO:0000256" key="5">
    <source>
        <dbReference type="ARBA" id="ARBA00023274"/>
    </source>
</evidence>
<evidence type="ECO:0000256" key="4">
    <source>
        <dbReference type="ARBA" id="ARBA00022980"/>
    </source>
</evidence>
<dbReference type="GO" id="GO:0022625">
    <property type="term" value="C:cytosolic large ribosomal subunit"/>
    <property type="evidence" value="ECO:0007669"/>
    <property type="project" value="TreeGrafter"/>
</dbReference>
<dbReference type="AlphaFoldDB" id="A0A348MIL7"/>
<evidence type="ECO:0000256" key="2">
    <source>
        <dbReference type="ARBA" id="ARBA00022730"/>
    </source>
</evidence>
<evidence type="ECO:0000256" key="10">
    <source>
        <dbReference type="SAM" id="MobiDB-lite"/>
    </source>
</evidence>
<keyword evidence="4 7" id="KW-0689">Ribosomal protein</keyword>
<dbReference type="HAMAP" id="MF_01325_B">
    <property type="entry name" value="Ribosomal_uL3_B"/>
    <property type="match status" value="1"/>
</dbReference>
<dbReference type="EMBL" id="DMCX01000012">
    <property type="protein sequence ID" value="HAF06893.1"/>
    <property type="molecule type" value="Genomic_DNA"/>
</dbReference>
<evidence type="ECO:0000256" key="9">
    <source>
        <dbReference type="RuleBase" id="RU003906"/>
    </source>
</evidence>
<name>A0A348MIL7_UNCW3</name>
<dbReference type="InterPro" id="IPR019927">
    <property type="entry name" value="Ribosomal_uL3_bac/org-type"/>
</dbReference>
<keyword evidence="5 7" id="KW-0687">Ribonucleoprotein</keyword>
<accession>A0A348MIL7</accession>
<evidence type="ECO:0000256" key="6">
    <source>
        <dbReference type="ARBA" id="ARBA00035243"/>
    </source>
</evidence>
<comment type="similarity">
    <text evidence="1 7 8">Belongs to the universal ribosomal protein uL3 family.</text>
</comment>
<dbReference type="Gene3D" id="2.40.30.10">
    <property type="entry name" value="Translation factors"/>
    <property type="match status" value="1"/>
</dbReference>
<dbReference type="PANTHER" id="PTHR11229">
    <property type="entry name" value="50S RIBOSOMAL PROTEIN L3"/>
    <property type="match status" value="1"/>
</dbReference>
<keyword evidence="2 7" id="KW-0699">rRNA-binding</keyword>
<reference evidence="11 12" key="1">
    <citation type="journal article" date="2018" name="Nat. Biotechnol.">
        <title>A standardized bacterial taxonomy based on genome phylogeny substantially revises the tree of life.</title>
        <authorList>
            <person name="Parks D.H."/>
            <person name="Chuvochina M."/>
            <person name="Waite D.W."/>
            <person name="Rinke C."/>
            <person name="Skarshewski A."/>
            <person name="Chaumeil P.A."/>
            <person name="Hugenholtz P."/>
        </authorList>
    </citation>
    <scope>NUCLEOTIDE SEQUENCE [LARGE SCALE GENOMIC DNA]</scope>
    <source>
        <strain evidence="11">UBA7921</strain>
    </source>
</reference>
<dbReference type="InterPro" id="IPR009000">
    <property type="entry name" value="Transl_B-barrel_sf"/>
</dbReference>
<dbReference type="Gene3D" id="3.30.160.810">
    <property type="match status" value="1"/>
</dbReference>
<dbReference type="NCBIfam" id="TIGR03625">
    <property type="entry name" value="L3_bact"/>
    <property type="match status" value="1"/>
</dbReference>
<evidence type="ECO:0000256" key="7">
    <source>
        <dbReference type="HAMAP-Rule" id="MF_01325"/>
    </source>
</evidence>
<dbReference type="GO" id="GO:0019843">
    <property type="term" value="F:rRNA binding"/>
    <property type="evidence" value="ECO:0007669"/>
    <property type="project" value="UniProtKB-UniRule"/>
</dbReference>
<comment type="subunit">
    <text evidence="7 9">Part of the 50S ribosomal subunit. Forms a cluster with proteins L14 and L19.</text>
</comment>
<evidence type="ECO:0000313" key="12">
    <source>
        <dbReference type="Proteomes" id="UP000262454"/>
    </source>
</evidence>
<evidence type="ECO:0000256" key="3">
    <source>
        <dbReference type="ARBA" id="ARBA00022884"/>
    </source>
</evidence>
<evidence type="ECO:0000313" key="11">
    <source>
        <dbReference type="EMBL" id="HAF06893.1"/>
    </source>
</evidence>
<keyword evidence="3 7" id="KW-0694">RNA-binding</keyword>
<evidence type="ECO:0000256" key="1">
    <source>
        <dbReference type="ARBA" id="ARBA00006540"/>
    </source>
</evidence>
<protein>
    <recommendedName>
        <fullName evidence="6 7">Large ribosomal subunit protein uL3</fullName>
    </recommendedName>
</protein>
<comment type="caution">
    <text evidence="11">The sequence shown here is derived from an EMBL/GenBank/DDBJ whole genome shotgun (WGS) entry which is preliminary data.</text>
</comment>
<dbReference type="InterPro" id="IPR019926">
    <property type="entry name" value="Ribosomal_uL3_CS"/>
</dbReference>
<evidence type="ECO:0000256" key="8">
    <source>
        <dbReference type="RuleBase" id="RU003905"/>
    </source>
</evidence>
<dbReference type="PANTHER" id="PTHR11229:SF16">
    <property type="entry name" value="LARGE RIBOSOMAL SUBUNIT PROTEIN UL3C"/>
    <property type="match status" value="1"/>
</dbReference>
<dbReference type="FunFam" id="2.40.30.10:FF:000004">
    <property type="entry name" value="50S ribosomal protein L3"/>
    <property type="match status" value="1"/>
</dbReference>
<feature type="region of interest" description="Disordered" evidence="10">
    <location>
        <begin position="132"/>
        <end position="154"/>
    </location>
</feature>
<dbReference type="Pfam" id="PF00297">
    <property type="entry name" value="Ribosomal_L3"/>
    <property type="match status" value="1"/>
</dbReference>
<organism evidence="11 12">
    <name type="scientific">candidate division WOR-3 bacterium</name>
    <dbReference type="NCBI Taxonomy" id="2052148"/>
    <lineage>
        <taxon>Bacteria</taxon>
        <taxon>Bacteria division WOR-3</taxon>
    </lineage>
</organism>